<dbReference type="RefSeq" id="WP_125976978.1">
    <property type="nucleotide sequence ID" value="NZ_BAAADY010000059.1"/>
</dbReference>
<evidence type="ECO:0000313" key="2">
    <source>
        <dbReference type="Proteomes" id="UP000531251"/>
    </source>
</evidence>
<dbReference type="EMBL" id="JAATJB010000035">
    <property type="protein sequence ID" value="NJC00098.1"/>
    <property type="molecule type" value="Genomic_DNA"/>
</dbReference>
<sequence>MSQQLFHGILHLGDLNIDIEGLVDERGQNVDQHDLEWCRVAVVGRQTPWDLAPAERCYPRRRALEFAETEECDGPVLQERQCAGQKMVADTLKPRTCQRR</sequence>
<gene>
    <name evidence="1" type="ORF">GGR89_004453</name>
</gene>
<name>A0A7X6BFQ7_9SPHN</name>
<evidence type="ECO:0000313" key="1">
    <source>
        <dbReference type="EMBL" id="NJC00098.1"/>
    </source>
</evidence>
<proteinExistence type="predicted"/>
<accession>A0A7X6BFQ7</accession>
<protein>
    <submittedName>
        <fullName evidence="1">Uncharacterized protein</fullName>
    </submittedName>
</protein>
<dbReference type="Proteomes" id="UP000531251">
    <property type="component" value="Unassembled WGS sequence"/>
</dbReference>
<reference evidence="1 2" key="1">
    <citation type="submission" date="2020-03" db="EMBL/GenBank/DDBJ databases">
        <title>Genomic Encyclopedia of Type Strains, Phase IV (KMG-IV): sequencing the most valuable type-strain genomes for metagenomic binning, comparative biology and taxonomic classification.</title>
        <authorList>
            <person name="Goeker M."/>
        </authorList>
    </citation>
    <scope>NUCLEOTIDE SEQUENCE [LARGE SCALE GENOMIC DNA]</scope>
    <source>
        <strain evidence="1 2">DSM 7225</strain>
    </source>
</reference>
<comment type="caution">
    <text evidence="1">The sequence shown here is derived from an EMBL/GenBank/DDBJ whole genome shotgun (WGS) entry which is preliminary data.</text>
</comment>
<keyword evidence="2" id="KW-1185">Reference proteome</keyword>
<dbReference type="AlphaFoldDB" id="A0A7X6BFQ7"/>
<organism evidence="1 2">
    <name type="scientific">Sphingomonas trueperi</name>
    <dbReference type="NCBI Taxonomy" id="53317"/>
    <lineage>
        <taxon>Bacteria</taxon>
        <taxon>Pseudomonadati</taxon>
        <taxon>Pseudomonadota</taxon>
        <taxon>Alphaproteobacteria</taxon>
        <taxon>Sphingomonadales</taxon>
        <taxon>Sphingomonadaceae</taxon>
        <taxon>Sphingomonas</taxon>
    </lineage>
</organism>